<proteinExistence type="predicted"/>
<feature type="domain" description="GAG-pre-integrase" evidence="2">
    <location>
        <begin position="358"/>
        <end position="405"/>
    </location>
</feature>
<dbReference type="EMBL" id="QGNW01000035">
    <property type="protein sequence ID" value="RVX10218.1"/>
    <property type="molecule type" value="Genomic_DNA"/>
</dbReference>
<dbReference type="AlphaFoldDB" id="A0A438JMM5"/>
<dbReference type="Proteomes" id="UP000288805">
    <property type="component" value="Unassembled WGS sequence"/>
</dbReference>
<gene>
    <name evidence="4" type="primary">POLX_2179</name>
    <name evidence="4" type="ORF">CK203_016134</name>
</gene>
<evidence type="ECO:0000259" key="3">
    <source>
        <dbReference type="Pfam" id="PF22936"/>
    </source>
</evidence>
<accession>A0A438JMM5</accession>
<feature type="compositionally biased region" description="Basic and acidic residues" evidence="1">
    <location>
        <begin position="654"/>
        <end position="663"/>
    </location>
</feature>
<dbReference type="PANTHER" id="PTHR47592:SF27">
    <property type="entry name" value="OS08G0421700 PROTEIN"/>
    <property type="match status" value="1"/>
</dbReference>
<feature type="compositionally biased region" description="Basic residues" evidence="1">
    <location>
        <begin position="209"/>
        <end position="219"/>
    </location>
</feature>
<dbReference type="InterPro" id="IPR054722">
    <property type="entry name" value="PolX-like_BBD"/>
</dbReference>
<dbReference type="PANTHER" id="PTHR47592">
    <property type="entry name" value="PBF68 PROTEIN"/>
    <property type="match status" value="1"/>
</dbReference>
<comment type="caution">
    <text evidence="4">The sequence shown here is derived from an EMBL/GenBank/DDBJ whole genome shotgun (WGS) entry which is preliminary data.</text>
</comment>
<dbReference type="Pfam" id="PF22936">
    <property type="entry name" value="Pol_BBD"/>
    <property type="match status" value="1"/>
</dbReference>
<dbReference type="Pfam" id="PF13976">
    <property type="entry name" value="gag_pre-integrs"/>
    <property type="match status" value="1"/>
</dbReference>
<name>A0A438JMM5_VITVI</name>
<feature type="region of interest" description="Disordered" evidence="1">
    <location>
        <begin position="209"/>
        <end position="228"/>
    </location>
</feature>
<reference evidence="4 5" key="1">
    <citation type="journal article" date="2018" name="PLoS Genet.">
        <title>Population sequencing reveals clonal diversity and ancestral inbreeding in the grapevine cultivar Chardonnay.</title>
        <authorList>
            <person name="Roach M.J."/>
            <person name="Johnson D.L."/>
            <person name="Bohlmann J."/>
            <person name="van Vuuren H.J."/>
            <person name="Jones S.J."/>
            <person name="Pretorius I.S."/>
            <person name="Schmidt S.A."/>
            <person name="Borneman A.R."/>
        </authorList>
    </citation>
    <scope>NUCLEOTIDE SEQUENCE [LARGE SCALE GENOMIC DNA]</scope>
    <source>
        <strain evidence="5">cv. Chardonnay</strain>
        <tissue evidence="4">Leaf</tissue>
    </source>
</reference>
<feature type="region of interest" description="Disordered" evidence="1">
    <location>
        <begin position="654"/>
        <end position="690"/>
    </location>
</feature>
<evidence type="ECO:0000313" key="4">
    <source>
        <dbReference type="EMBL" id="RVX10218.1"/>
    </source>
</evidence>
<evidence type="ECO:0000259" key="2">
    <source>
        <dbReference type="Pfam" id="PF13976"/>
    </source>
</evidence>
<protein>
    <submittedName>
        <fullName evidence="4">Retrovirus-related Pol polyprotein from transposon TNT 1-94</fullName>
    </submittedName>
</protein>
<evidence type="ECO:0000313" key="5">
    <source>
        <dbReference type="Proteomes" id="UP000288805"/>
    </source>
</evidence>
<evidence type="ECO:0000256" key="1">
    <source>
        <dbReference type="SAM" id="MobiDB-lite"/>
    </source>
</evidence>
<dbReference type="Pfam" id="PF14223">
    <property type="entry name" value="Retrotran_gag_2"/>
    <property type="match status" value="1"/>
</dbReference>
<feature type="compositionally biased region" description="Acidic residues" evidence="1">
    <location>
        <begin position="664"/>
        <end position="679"/>
    </location>
</feature>
<organism evidence="4 5">
    <name type="scientific">Vitis vinifera</name>
    <name type="common">Grape</name>
    <dbReference type="NCBI Taxonomy" id="29760"/>
    <lineage>
        <taxon>Eukaryota</taxon>
        <taxon>Viridiplantae</taxon>
        <taxon>Streptophyta</taxon>
        <taxon>Embryophyta</taxon>
        <taxon>Tracheophyta</taxon>
        <taxon>Spermatophyta</taxon>
        <taxon>Magnoliopsida</taxon>
        <taxon>eudicotyledons</taxon>
        <taxon>Gunneridae</taxon>
        <taxon>Pentapetalae</taxon>
        <taxon>rosids</taxon>
        <taxon>Vitales</taxon>
        <taxon>Vitaceae</taxon>
        <taxon>Viteae</taxon>
        <taxon>Vitis</taxon>
    </lineage>
</organism>
<sequence length="754" mass="84602">MAEDAGKASGIEKFDGTDFAYWRMQIENYLYGRKLHLPLLGTKPESMKAEEWALLDRQVLGVIRLTLSRSVAHNIVKEKTTIDLMKALSDMYEKPSANNKVHLMKKLFNLKMAENASVAQHLNEFNTITNQLSSVEIDFDDEIRALIVLASLPNSWEVMRMTVSNSTGKEKFKYNDIRDLILAEEIRRKDAGETSGFGSDLNLETRGRGHFKRQCKSPKKNNEDDSANVVTEEVQDALLLAVDSPLDDWVLDSGASFHTTPHREIIQNYVADDFGKVYLADGSALDVVGLGDVRISLPNGSIWLLEKVRHIPDLRRNLISVGQLDDERHAILFVGGTWKVTKGARVLARGKKTGTLYMTSCPSLWHRRLGHMSEKGMKMLLSKGKLPELKSIDFDMCESCILGKQKKVSFLKIGRTPKAEKLVSELGLKISGRVKDHKAHKMKTKGIFTEAFAGTTHDSCFKCSEVCDSFEVNQKSLPKRKGKGSRVKHAGDKSLFQIIYVIIGSPLIHVLFHIFKRASARGCPIRKNFAATPYPRAETGIRKQGLVGRSDSNGGHLNNQASGLVQEADALKPERQRIQLARTLYQDVGLQRLLYLVDVKTSTGEIKRTHLQKEFNASGCDQLIKQEEREIGNPDFKPYMLYLNQNKQFWLFPTERDEGHGSPEDDDDGSEYESDDIDGSDAGSNLYKDEDDTTVLGPAKAIVQIKPFGVEVHCIAIDYENMISITGLRPGNTAIDSRWNRPNCYSSTNYSRKS</sequence>
<dbReference type="InterPro" id="IPR025724">
    <property type="entry name" value="GAG-pre-integrase_dom"/>
</dbReference>
<feature type="domain" description="Retrovirus-related Pol polyprotein from transposon TNT 1-94-like beta-barrel" evidence="3">
    <location>
        <begin position="249"/>
        <end position="327"/>
    </location>
</feature>